<dbReference type="CDD" id="cd09279">
    <property type="entry name" value="RNase_HI_like"/>
    <property type="match status" value="1"/>
</dbReference>
<dbReference type="Gene3D" id="3.30.420.10">
    <property type="entry name" value="Ribonuclease H-like superfamily/Ribonuclease H"/>
    <property type="match status" value="1"/>
</dbReference>
<dbReference type="GO" id="GO:0004523">
    <property type="term" value="F:RNA-DNA hybrid ribonuclease activity"/>
    <property type="evidence" value="ECO:0007669"/>
    <property type="project" value="InterPro"/>
</dbReference>
<keyword evidence="3" id="KW-1185">Reference proteome</keyword>
<dbReference type="RefSeq" id="WP_106456792.1">
    <property type="nucleotide sequence ID" value="NZ_PXOH01000008.1"/>
</dbReference>
<dbReference type="AlphaFoldDB" id="A0A2T1LYV7"/>
<dbReference type="EMBL" id="PXOH01000008">
    <property type="protein sequence ID" value="PSF37551.1"/>
    <property type="molecule type" value="Genomic_DNA"/>
</dbReference>
<evidence type="ECO:0000259" key="1">
    <source>
        <dbReference type="PROSITE" id="PS50879"/>
    </source>
</evidence>
<dbReference type="Proteomes" id="UP000239001">
    <property type="component" value="Unassembled WGS sequence"/>
</dbReference>
<dbReference type="GO" id="GO:0003676">
    <property type="term" value="F:nucleic acid binding"/>
    <property type="evidence" value="ECO:0007669"/>
    <property type="project" value="InterPro"/>
</dbReference>
<evidence type="ECO:0000313" key="3">
    <source>
        <dbReference type="Proteomes" id="UP000239001"/>
    </source>
</evidence>
<gene>
    <name evidence="2" type="ORF">C7H19_10320</name>
</gene>
<name>A0A2T1LYV7_9CHRO</name>
<reference evidence="2 3" key="2">
    <citation type="submission" date="2018-03" db="EMBL/GenBank/DDBJ databases">
        <authorList>
            <person name="Keele B.F."/>
        </authorList>
    </citation>
    <scope>NUCLEOTIDE SEQUENCE [LARGE SCALE GENOMIC DNA]</scope>
    <source>
        <strain evidence="2 3">CCALA 016</strain>
    </source>
</reference>
<dbReference type="InterPro" id="IPR012337">
    <property type="entry name" value="RNaseH-like_sf"/>
</dbReference>
<proteinExistence type="predicted"/>
<dbReference type="SUPFAM" id="SSF53098">
    <property type="entry name" value="Ribonuclease H-like"/>
    <property type="match status" value="1"/>
</dbReference>
<dbReference type="PANTHER" id="PTHR48475">
    <property type="entry name" value="RIBONUCLEASE H"/>
    <property type="match status" value="1"/>
</dbReference>
<dbReference type="InterPro" id="IPR002156">
    <property type="entry name" value="RNaseH_domain"/>
</dbReference>
<reference evidence="2 3" key="1">
    <citation type="submission" date="2018-03" db="EMBL/GenBank/DDBJ databases">
        <title>The ancient ancestry and fast evolution of plastids.</title>
        <authorList>
            <person name="Moore K.R."/>
            <person name="Magnabosco C."/>
            <person name="Momper L."/>
            <person name="Gold D.A."/>
            <person name="Bosak T."/>
            <person name="Fournier G.P."/>
        </authorList>
    </citation>
    <scope>NUCLEOTIDE SEQUENCE [LARGE SCALE GENOMIC DNA]</scope>
    <source>
        <strain evidence="2 3">CCALA 016</strain>
    </source>
</reference>
<dbReference type="OrthoDB" id="421148at2"/>
<dbReference type="PROSITE" id="PS50879">
    <property type="entry name" value="RNASE_H_1"/>
    <property type="match status" value="1"/>
</dbReference>
<dbReference type="PANTHER" id="PTHR48475:SF1">
    <property type="entry name" value="RNASE H TYPE-1 DOMAIN-CONTAINING PROTEIN"/>
    <property type="match status" value="1"/>
</dbReference>
<comment type="caution">
    <text evidence="2">The sequence shown here is derived from an EMBL/GenBank/DDBJ whole genome shotgun (WGS) entry which is preliminary data.</text>
</comment>
<dbReference type="InterPro" id="IPR036397">
    <property type="entry name" value="RNaseH_sf"/>
</dbReference>
<organism evidence="2 3">
    <name type="scientific">Aphanothece hegewaldii CCALA 016</name>
    <dbReference type="NCBI Taxonomy" id="2107694"/>
    <lineage>
        <taxon>Bacteria</taxon>
        <taxon>Bacillati</taxon>
        <taxon>Cyanobacteriota</taxon>
        <taxon>Cyanophyceae</taxon>
        <taxon>Oscillatoriophycideae</taxon>
        <taxon>Chroococcales</taxon>
        <taxon>Aphanothecaceae</taxon>
        <taxon>Aphanothece</taxon>
    </lineage>
</organism>
<accession>A0A2T1LYV7</accession>
<evidence type="ECO:0000313" key="2">
    <source>
        <dbReference type="EMBL" id="PSF37551.1"/>
    </source>
</evidence>
<dbReference type="Pfam" id="PF13456">
    <property type="entry name" value="RVT_3"/>
    <property type="match status" value="1"/>
</dbReference>
<feature type="domain" description="RNase H type-1" evidence="1">
    <location>
        <begin position="3"/>
        <end position="141"/>
    </location>
</feature>
<protein>
    <recommendedName>
        <fullName evidence="1">RNase H type-1 domain-containing protein</fullName>
    </recommendedName>
</protein>
<sequence length="200" mass="22221">MNKQTTPILYFDGGSRGNPGIAAGAAVIQLPKKESYIVSDFMKYATNNEAEYTGLVIGLEKAQQLGIKILEVRGDSQLVINQVNGLWKVKSENLQGLYNKARRLISQFNKINISWIPRKDNHLADTAVNECIDQAIGKVSQSMITQNPVLFTSNLFNQGDLIVISQQQNRDNTQAGMIVESPEILDNGKMRIVIEINTKD</sequence>